<dbReference type="EMBL" id="UINC01011780">
    <property type="protein sequence ID" value="SVA51770.1"/>
    <property type="molecule type" value="Genomic_DNA"/>
</dbReference>
<organism evidence="2">
    <name type="scientific">marine metagenome</name>
    <dbReference type="NCBI Taxonomy" id="408172"/>
    <lineage>
        <taxon>unclassified sequences</taxon>
        <taxon>metagenomes</taxon>
        <taxon>ecological metagenomes</taxon>
    </lineage>
</organism>
<gene>
    <name evidence="2" type="ORF">METZ01_LOCUS104624</name>
</gene>
<sequence>MQPRIRSVAATVIGLTCALTLPFTVAAQVERVADPSWSTPRTADGQPDLQGLWGNKTITPTERPDSAEGRAFLTDEEMAAANQRRVQSLRAQDAAPAQRTSAGGQLGAYGSYWLDSGDTVLSTGQTSLIVDPPDGRAPIKSWASEAKAYGLAHEGEDYRYLSTLDRCLSRGVPGSMLPAGYNNTHRIVQTPDHVVLQHEMIHDLRIIPLSGHSHIDPRIGLWMGDARAHWEDEVLVVETRNFHNRGWLATSGAGRRLKGIPTSKAMHVTERYERVSESTIMWTVTVEDPNVYTRPWTISIPLTAEPDYVIYEYACHEGNYAIPNILAGARMEEARAAQAAAEGPR</sequence>
<name>A0A381WGX2_9ZZZZ</name>
<proteinExistence type="predicted"/>
<evidence type="ECO:0000256" key="1">
    <source>
        <dbReference type="SAM" id="MobiDB-lite"/>
    </source>
</evidence>
<accession>A0A381WGX2</accession>
<reference evidence="2" key="1">
    <citation type="submission" date="2018-05" db="EMBL/GenBank/DDBJ databases">
        <authorList>
            <person name="Lanie J.A."/>
            <person name="Ng W.-L."/>
            <person name="Kazmierczak K.M."/>
            <person name="Andrzejewski T.M."/>
            <person name="Davidsen T.M."/>
            <person name="Wayne K.J."/>
            <person name="Tettelin H."/>
            <person name="Glass J.I."/>
            <person name="Rusch D."/>
            <person name="Podicherti R."/>
            <person name="Tsui H.-C.T."/>
            <person name="Winkler M.E."/>
        </authorList>
    </citation>
    <scope>NUCLEOTIDE SEQUENCE</scope>
</reference>
<evidence type="ECO:0000313" key="2">
    <source>
        <dbReference type="EMBL" id="SVA51770.1"/>
    </source>
</evidence>
<feature type="region of interest" description="Disordered" evidence="1">
    <location>
        <begin position="36"/>
        <end position="66"/>
    </location>
</feature>
<dbReference type="AlphaFoldDB" id="A0A381WGX2"/>
<protein>
    <submittedName>
        <fullName evidence="2">Uncharacterized protein</fullName>
    </submittedName>
</protein>